<organism evidence="2 3">
    <name type="scientific">Aspergillus kawachii</name>
    <name type="common">White koji mold</name>
    <name type="synonym">Aspergillus awamori var. kawachi</name>
    <dbReference type="NCBI Taxonomy" id="1069201"/>
    <lineage>
        <taxon>Eukaryota</taxon>
        <taxon>Fungi</taxon>
        <taxon>Dikarya</taxon>
        <taxon>Ascomycota</taxon>
        <taxon>Pezizomycotina</taxon>
        <taxon>Eurotiomycetes</taxon>
        <taxon>Eurotiomycetidae</taxon>
        <taxon>Eurotiales</taxon>
        <taxon>Aspergillaceae</taxon>
        <taxon>Aspergillus</taxon>
        <taxon>Aspergillus subgen. Circumdati</taxon>
    </lineage>
</organism>
<accession>A0A146FCU5</accession>
<reference evidence="2 3" key="1">
    <citation type="journal article" date="2016" name="DNA Res.">
        <title>Genome sequence of Aspergillus luchuensis NBRC 4314.</title>
        <authorList>
            <person name="Yamada O."/>
            <person name="Machida M."/>
            <person name="Hosoyama A."/>
            <person name="Goto M."/>
            <person name="Takahashi T."/>
            <person name="Futagami T."/>
            <person name="Yamagata Y."/>
            <person name="Takeuchi M."/>
            <person name="Kobayashi T."/>
            <person name="Koike H."/>
            <person name="Abe K."/>
            <person name="Asai K."/>
            <person name="Arita M."/>
            <person name="Fujita N."/>
            <person name="Fukuda K."/>
            <person name="Higa K."/>
            <person name="Horikawa H."/>
            <person name="Ishikawa T."/>
            <person name="Jinno K."/>
            <person name="Kato Y."/>
            <person name="Kirimura K."/>
            <person name="Mizutani O."/>
            <person name="Nakasone K."/>
            <person name="Sano M."/>
            <person name="Shiraishi Y."/>
            <person name="Tsukahara M."/>
            <person name="Gomi K."/>
        </authorList>
    </citation>
    <scope>NUCLEOTIDE SEQUENCE [LARGE SCALE GENOMIC DNA]</scope>
    <source>
        <strain evidence="2 3">RIB 2604</strain>
    </source>
</reference>
<evidence type="ECO:0000313" key="2">
    <source>
        <dbReference type="EMBL" id="GAT24034.1"/>
    </source>
</evidence>
<sequence>MQNISGEEHSVVIAGGENSWGEAGTEEAETKGSESPGGGGEREEQERKEEE</sequence>
<dbReference type="Proteomes" id="UP000075230">
    <property type="component" value="Unassembled WGS sequence"/>
</dbReference>
<evidence type="ECO:0000313" key="3">
    <source>
        <dbReference type="Proteomes" id="UP000075230"/>
    </source>
</evidence>
<reference evidence="3" key="2">
    <citation type="submission" date="2016-02" db="EMBL/GenBank/DDBJ databases">
        <title>Genome sequencing of Aspergillus luchuensis NBRC 4314.</title>
        <authorList>
            <person name="Yamada O."/>
        </authorList>
    </citation>
    <scope>NUCLEOTIDE SEQUENCE [LARGE SCALE GENOMIC DNA]</scope>
    <source>
        <strain evidence="3">RIB 2604</strain>
    </source>
</reference>
<dbReference type="EMBL" id="BCWF01000017">
    <property type="protein sequence ID" value="GAT24034.1"/>
    <property type="molecule type" value="Genomic_DNA"/>
</dbReference>
<evidence type="ECO:0000256" key="1">
    <source>
        <dbReference type="SAM" id="MobiDB-lite"/>
    </source>
</evidence>
<name>A0A146FCU5_ASPKA</name>
<comment type="caution">
    <text evidence="2">The sequence shown here is derived from an EMBL/GenBank/DDBJ whole genome shotgun (WGS) entry which is preliminary data.</text>
</comment>
<gene>
    <name evidence="2" type="ORF">RIB2604_01711770</name>
</gene>
<feature type="compositionally biased region" description="Basic and acidic residues" evidence="1">
    <location>
        <begin position="40"/>
        <end position="51"/>
    </location>
</feature>
<feature type="compositionally biased region" description="Basic and acidic residues" evidence="1">
    <location>
        <begin position="1"/>
        <end position="10"/>
    </location>
</feature>
<proteinExistence type="predicted"/>
<feature type="region of interest" description="Disordered" evidence="1">
    <location>
        <begin position="1"/>
        <end position="51"/>
    </location>
</feature>
<protein>
    <submittedName>
        <fullName evidence="2">Uncharacterized protein</fullName>
    </submittedName>
</protein>
<dbReference type="AlphaFoldDB" id="A0A146FCU5"/>